<dbReference type="GO" id="GO:0016020">
    <property type="term" value="C:membrane"/>
    <property type="evidence" value="ECO:0007669"/>
    <property type="project" value="UniProtKB-SubCell"/>
</dbReference>
<keyword evidence="5" id="KW-0812">Transmembrane</keyword>
<dbReference type="Proteomes" id="UP000812440">
    <property type="component" value="Chromosome 8_10"/>
</dbReference>
<feature type="transmembrane region" description="Helical" evidence="5">
    <location>
        <begin position="234"/>
        <end position="255"/>
    </location>
</feature>
<dbReference type="AlphaFoldDB" id="A0A8T2K1W9"/>
<dbReference type="InterPro" id="IPR036179">
    <property type="entry name" value="Ig-like_dom_sf"/>
</dbReference>
<keyword evidence="3 5" id="KW-0472">Membrane</keyword>
<dbReference type="PROSITE" id="PS50835">
    <property type="entry name" value="IG_LIKE"/>
    <property type="match status" value="1"/>
</dbReference>
<dbReference type="InterPro" id="IPR013783">
    <property type="entry name" value="Ig-like_fold"/>
</dbReference>
<evidence type="ECO:0000256" key="5">
    <source>
        <dbReference type="SAM" id="Phobius"/>
    </source>
</evidence>
<feature type="domain" description="Ig-like" evidence="7">
    <location>
        <begin position="128"/>
        <end position="212"/>
    </location>
</feature>
<keyword evidence="5" id="KW-1133">Transmembrane helix</keyword>
<feature type="chain" id="PRO_5035845396" description="Ig-like domain-containing protein" evidence="6">
    <location>
        <begin position="20"/>
        <end position="269"/>
    </location>
</feature>
<evidence type="ECO:0000313" key="8">
    <source>
        <dbReference type="EMBL" id="KAG8450043.1"/>
    </source>
</evidence>
<dbReference type="PANTHER" id="PTHR12080">
    <property type="entry name" value="SIGNALING LYMPHOCYTIC ACTIVATION MOLECULE"/>
    <property type="match status" value="1"/>
</dbReference>
<keyword evidence="9" id="KW-1185">Reference proteome</keyword>
<comment type="subcellular location">
    <subcellularLocation>
        <location evidence="1">Membrane</location>
    </subcellularLocation>
</comment>
<dbReference type="Gene3D" id="2.60.40.10">
    <property type="entry name" value="Immunoglobulins"/>
    <property type="match status" value="2"/>
</dbReference>
<dbReference type="EMBL" id="JAACNH010000003">
    <property type="protein sequence ID" value="KAG8450043.1"/>
    <property type="molecule type" value="Genomic_DNA"/>
</dbReference>
<evidence type="ECO:0000256" key="3">
    <source>
        <dbReference type="ARBA" id="ARBA00023136"/>
    </source>
</evidence>
<evidence type="ECO:0000259" key="7">
    <source>
        <dbReference type="PROSITE" id="PS50835"/>
    </source>
</evidence>
<evidence type="ECO:0000256" key="4">
    <source>
        <dbReference type="ARBA" id="ARBA00023180"/>
    </source>
</evidence>
<keyword evidence="2 6" id="KW-0732">Signal</keyword>
<sequence>MDCNWGVLLLFAQAGVLSAKHIYQVQGIIGGKIHLAPQIPRGFTTRDVFWKHMSHTEELVASFTRGSTETKYRSRFFGRINLLKNFTLEVTSLEMGDSGTFSSLLVDYGGSMQQIQFHLTVYEVVAKPVVQVFSSSSGEESDNCTVFLSCVTASGSDITYRWAANSEMGGSVSLNDSIYDGGRIAKVYLSPLDLHLSYTCTVSNLVSQEDTSVVPWNNCKLDTGKDSGVFGCKIIPYLAVTLILLFIAMTFWVLLCTKSQDVPPVLLQL</sequence>
<evidence type="ECO:0000256" key="1">
    <source>
        <dbReference type="ARBA" id="ARBA00004370"/>
    </source>
</evidence>
<name>A0A8T2K1W9_9PIPI</name>
<evidence type="ECO:0000256" key="2">
    <source>
        <dbReference type="ARBA" id="ARBA00022729"/>
    </source>
</evidence>
<evidence type="ECO:0000256" key="6">
    <source>
        <dbReference type="SAM" id="SignalP"/>
    </source>
</evidence>
<protein>
    <recommendedName>
        <fullName evidence="7">Ig-like domain-containing protein</fullName>
    </recommendedName>
</protein>
<dbReference type="InterPro" id="IPR015631">
    <property type="entry name" value="CD2/SLAM_rcpt"/>
</dbReference>
<dbReference type="SUPFAM" id="SSF48726">
    <property type="entry name" value="Immunoglobulin"/>
    <property type="match status" value="2"/>
</dbReference>
<dbReference type="OrthoDB" id="8963224at2759"/>
<organism evidence="8 9">
    <name type="scientific">Hymenochirus boettgeri</name>
    <name type="common">Congo dwarf clawed frog</name>
    <dbReference type="NCBI Taxonomy" id="247094"/>
    <lineage>
        <taxon>Eukaryota</taxon>
        <taxon>Metazoa</taxon>
        <taxon>Chordata</taxon>
        <taxon>Craniata</taxon>
        <taxon>Vertebrata</taxon>
        <taxon>Euteleostomi</taxon>
        <taxon>Amphibia</taxon>
        <taxon>Batrachia</taxon>
        <taxon>Anura</taxon>
        <taxon>Pipoidea</taxon>
        <taxon>Pipidae</taxon>
        <taxon>Pipinae</taxon>
        <taxon>Hymenochirus</taxon>
    </lineage>
</organism>
<reference evidence="8" key="1">
    <citation type="thesis" date="2020" institute="ProQuest LLC" country="789 East Eisenhower Parkway, Ann Arbor, MI, USA">
        <title>Comparative Genomics and Chromosome Evolution.</title>
        <authorList>
            <person name="Mudd A.B."/>
        </authorList>
    </citation>
    <scope>NUCLEOTIDE SEQUENCE</scope>
    <source>
        <strain evidence="8">Female2</strain>
        <tissue evidence="8">Blood</tissue>
    </source>
</reference>
<comment type="caution">
    <text evidence="8">The sequence shown here is derived from an EMBL/GenBank/DDBJ whole genome shotgun (WGS) entry which is preliminary data.</text>
</comment>
<keyword evidence="4" id="KW-0325">Glycoprotein</keyword>
<proteinExistence type="predicted"/>
<feature type="signal peptide" evidence="6">
    <location>
        <begin position="1"/>
        <end position="19"/>
    </location>
</feature>
<dbReference type="PANTHER" id="PTHR12080:SF92">
    <property type="entry name" value="SLAM FAMILY MEMBER 8"/>
    <property type="match status" value="1"/>
</dbReference>
<gene>
    <name evidence="8" type="ORF">GDO86_016650</name>
</gene>
<accession>A0A8T2K1W9</accession>
<evidence type="ECO:0000313" key="9">
    <source>
        <dbReference type="Proteomes" id="UP000812440"/>
    </source>
</evidence>
<dbReference type="InterPro" id="IPR007110">
    <property type="entry name" value="Ig-like_dom"/>
</dbReference>